<comment type="caution">
    <text evidence="1">The sequence shown here is derived from an EMBL/GenBank/DDBJ whole genome shotgun (WGS) entry which is preliminary data.</text>
</comment>
<name>A0AAV5C5D9_ELECO</name>
<organism evidence="1 2">
    <name type="scientific">Eleusine coracana subsp. coracana</name>
    <dbReference type="NCBI Taxonomy" id="191504"/>
    <lineage>
        <taxon>Eukaryota</taxon>
        <taxon>Viridiplantae</taxon>
        <taxon>Streptophyta</taxon>
        <taxon>Embryophyta</taxon>
        <taxon>Tracheophyta</taxon>
        <taxon>Spermatophyta</taxon>
        <taxon>Magnoliopsida</taxon>
        <taxon>Liliopsida</taxon>
        <taxon>Poales</taxon>
        <taxon>Poaceae</taxon>
        <taxon>PACMAD clade</taxon>
        <taxon>Chloridoideae</taxon>
        <taxon>Cynodonteae</taxon>
        <taxon>Eleusininae</taxon>
        <taxon>Eleusine</taxon>
    </lineage>
</organism>
<evidence type="ECO:0000313" key="2">
    <source>
        <dbReference type="Proteomes" id="UP001054889"/>
    </source>
</evidence>
<dbReference type="Proteomes" id="UP001054889">
    <property type="component" value="Unassembled WGS sequence"/>
</dbReference>
<sequence length="85" mass="9151">MAACSSGVTELWRRGKVSLGCSADTDTWRPCECWCARGRFPAAAPTAGARVVMPRDGAGDVADPAAASRRRSCARLARRRARSIW</sequence>
<keyword evidence="2" id="KW-1185">Reference proteome</keyword>
<accession>A0AAV5C5D9</accession>
<reference evidence="1" key="1">
    <citation type="journal article" date="2018" name="DNA Res.">
        <title>Multiple hybrid de novo genome assembly of finger millet, an orphan allotetraploid crop.</title>
        <authorList>
            <person name="Hatakeyama M."/>
            <person name="Aluri S."/>
            <person name="Balachadran M.T."/>
            <person name="Sivarajan S.R."/>
            <person name="Patrignani A."/>
            <person name="Gruter S."/>
            <person name="Poveda L."/>
            <person name="Shimizu-Inatsugi R."/>
            <person name="Baeten J."/>
            <person name="Francoijs K.J."/>
            <person name="Nataraja K.N."/>
            <person name="Reddy Y.A.N."/>
            <person name="Phadnis S."/>
            <person name="Ravikumar R.L."/>
            <person name="Schlapbach R."/>
            <person name="Sreeman S.M."/>
            <person name="Shimizu K.K."/>
        </authorList>
    </citation>
    <scope>NUCLEOTIDE SEQUENCE</scope>
</reference>
<reference evidence="1" key="2">
    <citation type="submission" date="2021-12" db="EMBL/GenBank/DDBJ databases">
        <title>Resequencing data analysis of finger millet.</title>
        <authorList>
            <person name="Hatakeyama M."/>
            <person name="Aluri S."/>
            <person name="Balachadran M.T."/>
            <person name="Sivarajan S.R."/>
            <person name="Poveda L."/>
            <person name="Shimizu-Inatsugi R."/>
            <person name="Schlapbach R."/>
            <person name="Sreeman S.M."/>
            <person name="Shimizu K.K."/>
        </authorList>
    </citation>
    <scope>NUCLEOTIDE SEQUENCE</scope>
</reference>
<gene>
    <name evidence="1" type="primary">ga09919</name>
    <name evidence="1" type="ORF">PR202_ga09919</name>
</gene>
<dbReference type="AlphaFoldDB" id="A0AAV5C5D9"/>
<evidence type="ECO:0000313" key="1">
    <source>
        <dbReference type="EMBL" id="GJM93370.1"/>
    </source>
</evidence>
<dbReference type="EMBL" id="BQKI01000004">
    <property type="protein sequence ID" value="GJM93370.1"/>
    <property type="molecule type" value="Genomic_DNA"/>
</dbReference>
<proteinExistence type="predicted"/>
<protein>
    <submittedName>
        <fullName evidence="1">Uncharacterized protein</fullName>
    </submittedName>
</protein>